<sequence>MWRQPASDGSFNSDPLYPQVLNSLNLVAMTILLFDHTLTFRDEVNYFWKRKMSFFSVLFLANRYYADITMEHIQSKVSKSHCRYTLPKGIFIFSCYQQSPKFVPFGSQTGVLFDLHAATIFVAEIILILRVYSIYERNKIVLACLTFILTTHIALELFLRGVFGSNIMWIITGFVVHYVFKPRKVELSRDCTNAHTVLILIPTCPSITTTMIGRLTLSLKQYGAGGDGESTANITTLRFTPIEVSASNVI</sequence>
<feature type="transmembrane region" description="Helical" evidence="1">
    <location>
        <begin position="139"/>
        <end position="155"/>
    </location>
</feature>
<keyword evidence="1" id="KW-0812">Transmembrane</keyword>
<evidence type="ECO:0000259" key="2">
    <source>
        <dbReference type="Pfam" id="PF20151"/>
    </source>
</evidence>
<dbReference type="Pfam" id="PF20151">
    <property type="entry name" value="DUF6533"/>
    <property type="match status" value="1"/>
</dbReference>
<dbReference type="AlphaFoldDB" id="A0A9P5XZS0"/>
<accession>A0A9P5XZS0</accession>
<feature type="transmembrane region" description="Helical" evidence="1">
    <location>
        <begin position="111"/>
        <end position="132"/>
    </location>
</feature>
<comment type="caution">
    <text evidence="3">The sequence shown here is derived from an EMBL/GenBank/DDBJ whole genome shotgun (WGS) entry which is preliminary data.</text>
</comment>
<evidence type="ECO:0000313" key="4">
    <source>
        <dbReference type="Proteomes" id="UP000807353"/>
    </source>
</evidence>
<name>A0A9P5XZS0_9AGAR</name>
<feature type="transmembrane region" description="Helical" evidence="1">
    <location>
        <begin position="20"/>
        <end position="40"/>
    </location>
</feature>
<evidence type="ECO:0000313" key="3">
    <source>
        <dbReference type="EMBL" id="KAF9460069.1"/>
    </source>
</evidence>
<dbReference type="InterPro" id="IPR045340">
    <property type="entry name" value="DUF6533"/>
</dbReference>
<feature type="transmembrane region" description="Helical" evidence="1">
    <location>
        <begin position="161"/>
        <end position="180"/>
    </location>
</feature>
<dbReference type="OrthoDB" id="2745134at2759"/>
<evidence type="ECO:0000256" key="1">
    <source>
        <dbReference type="SAM" id="Phobius"/>
    </source>
</evidence>
<proteinExistence type="predicted"/>
<keyword evidence="1" id="KW-1133">Transmembrane helix</keyword>
<keyword evidence="4" id="KW-1185">Reference proteome</keyword>
<dbReference type="EMBL" id="MU150305">
    <property type="protein sequence ID" value="KAF9460069.1"/>
    <property type="molecule type" value="Genomic_DNA"/>
</dbReference>
<feature type="domain" description="DUF6533" evidence="2">
    <location>
        <begin position="25"/>
        <end position="65"/>
    </location>
</feature>
<keyword evidence="1" id="KW-0472">Membrane</keyword>
<gene>
    <name evidence="3" type="ORF">BDZ94DRAFT_1238758</name>
</gene>
<reference evidence="3" key="1">
    <citation type="submission" date="2020-11" db="EMBL/GenBank/DDBJ databases">
        <authorList>
            <consortium name="DOE Joint Genome Institute"/>
            <person name="Ahrendt S."/>
            <person name="Riley R."/>
            <person name="Andreopoulos W."/>
            <person name="Labutti K."/>
            <person name="Pangilinan J."/>
            <person name="Ruiz-Duenas F.J."/>
            <person name="Barrasa J.M."/>
            <person name="Sanchez-Garcia M."/>
            <person name="Camarero S."/>
            <person name="Miyauchi S."/>
            <person name="Serrano A."/>
            <person name="Linde D."/>
            <person name="Babiker R."/>
            <person name="Drula E."/>
            <person name="Ayuso-Fernandez I."/>
            <person name="Pacheco R."/>
            <person name="Padilla G."/>
            <person name="Ferreira P."/>
            <person name="Barriuso J."/>
            <person name="Kellner H."/>
            <person name="Castanera R."/>
            <person name="Alfaro M."/>
            <person name="Ramirez L."/>
            <person name="Pisabarro A.G."/>
            <person name="Kuo A."/>
            <person name="Tritt A."/>
            <person name="Lipzen A."/>
            <person name="He G."/>
            <person name="Yan M."/>
            <person name="Ng V."/>
            <person name="Cullen D."/>
            <person name="Martin F."/>
            <person name="Rosso M.-N."/>
            <person name="Henrissat B."/>
            <person name="Hibbett D."/>
            <person name="Martinez A.T."/>
            <person name="Grigoriev I.V."/>
        </authorList>
    </citation>
    <scope>NUCLEOTIDE SEQUENCE</scope>
    <source>
        <strain evidence="3">CBS 247.69</strain>
    </source>
</reference>
<protein>
    <recommendedName>
        <fullName evidence="2">DUF6533 domain-containing protein</fullName>
    </recommendedName>
</protein>
<dbReference type="Proteomes" id="UP000807353">
    <property type="component" value="Unassembled WGS sequence"/>
</dbReference>
<organism evidence="3 4">
    <name type="scientific">Collybia nuda</name>
    <dbReference type="NCBI Taxonomy" id="64659"/>
    <lineage>
        <taxon>Eukaryota</taxon>
        <taxon>Fungi</taxon>
        <taxon>Dikarya</taxon>
        <taxon>Basidiomycota</taxon>
        <taxon>Agaricomycotina</taxon>
        <taxon>Agaricomycetes</taxon>
        <taxon>Agaricomycetidae</taxon>
        <taxon>Agaricales</taxon>
        <taxon>Tricholomatineae</taxon>
        <taxon>Clitocybaceae</taxon>
        <taxon>Collybia</taxon>
    </lineage>
</organism>